<protein>
    <submittedName>
        <fullName evidence="1">Uncharacterized protein</fullName>
    </submittedName>
</protein>
<organism evidence="1 2">
    <name type="scientific">BD1-7 clade bacterium</name>
    <dbReference type="NCBI Taxonomy" id="2029982"/>
    <lineage>
        <taxon>Bacteria</taxon>
        <taxon>Pseudomonadati</taxon>
        <taxon>Pseudomonadota</taxon>
        <taxon>Gammaproteobacteria</taxon>
        <taxon>Cellvibrionales</taxon>
        <taxon>Spongiibacteraceae</taxon>
        <taxon>BD1-7 clade</taxon>
    </lineage>
</organism>
<dbReference type="Proteomes" id="UP000441399">
    <property type="component" value="Unassembled WGS sequence"/>
</dbReference>
<dbReference type="AlphaFoldDB" id="A0A5S9PDR2"/>
<evidence type="ECO:0000313" key="2">
    <source>
        <dbReference type="Proteomes" id="UP000441399"/>
    </source>
</evidence>
<keyword evidence="2" id="KW-1185">Reference proteome</keyword>
<proteinExistence type="predicted"/>
<reference evidence="1 2" key="1">
    <citation type="submission" date="2019-11" db="EMBL/GenBank/DDBJ databases">
        <authorList>
            <person name="Holert J."/>
        </authorList>
    </citation>
    <scope>NUCLEOTIDE SEQUENCE [LARGE SCALE GENOMIC DNA]</scope>
    <source>
        <strain evidence="1">SB11_3</strain>
    </source>
</reference>
<sequence length="134" mass="15003">MPILWNDPIALADSGQTLHLASINDGEEKATQASVDQAIAKAVELLPDSLFDDAMFMLFEWHSDKRQLDINITDAGKKQNADIIVRVILDGTYVPDVELLKYWLKDYLSSSTGFLHYSLIAAFTDADRQSVQML</sequence>
<name>A0A5S9PDR2_9GAMM</name>
<gene>
    <name evidence="1" type="ORF">OPDIPICF_04422</name>
</gene>
<accession>A0A5S9PDR2</accession>
<dbReference type="EMBL" id="CACSIO010000007">
    <property type="protein sequence ID" value="CAA0101779.1"/>
    <property type="molecule type" value="Genomic_DNA"/>
</dbReference>
<evidence type="ECO:0000313" key="1">
    <source>
        <dbReference type="EMBL" id="CAA0101779.1"/>
    </source>
</evidence>